<sequence length="218" mass="25806">MRYYRLSTDEGKRKRFAYGLGLEEWPRQLIFCPLCKREWKKSLMHEKGQYIPLALSNDYYPDFLWYYIRHISEKAKIVMESERITGYGLERAHIVSVRDLTEQQKKELRHDGIKINRIAADPPAYYKLHVELGAEFHEKAQIILRENCSECGYEDYITLGKDWVDSEKGIFIRKDSWNGKDLFLCKGYGLHIFCTERFADVYHSNGLTGLEFDEVEVL</sequence>
<accession>A0A644U8L0</accession>
<name>A0A644U8L0_9ZZZZ</name>
<comment type="caution">
    <text evidence="1">The sequence shown here is derived from an EMBL/GenBank/DDBJ whole genome shotgun (WGS) entry which is preliminary data.</text>
</comment>
<reference evidence="1" key="1">
    <citation type="submission" date="2019-08" db="EMBL/GenBank/DDBJ databases">
        <authorList>
            <person name="Kucharzyk K."/>
            <person name="Murdoch R.W."/>
            <person name="Higgins S."/>
            <person name="Loffler F."/>
        </authorList>
    </citation>
    <scope>NUCLEOTIDE SEQUENCE</scope>
</reference>
<protein>
    <submittedName>
        <fullName evidence="1">Uncharacterized protein</fullName>
    </submittedName>
</protein>
<proteinExistence type="predicted"/>
<dbReference type="EMBL" id="VSSQ01000087">
    <property type="protein sequence ID" value="MPL75281.1"/>
    <property type="molecule type" value="Genomic_DNA"/>
</dbReference>
<dbReference type="AlphaFoldDB" id="A0A644U8L0"/>
<gene>
    <name evidence="1" type="ORF">SDC9_21105</name>
</gene>
<evidence type="ECO:0000313" key="1">
    <source>
        <dbReference type="EMBL" id="MPL75281.1"/>
    </source>
</evidence>
<organism evidence="1">
    <name type="scientific">bioreactor metagenome</name>
    <dbReference type="NCBI Taxonomy" id="1076179"/>
    <lineage>
        <taxon>unclassified sequences</taxon>
        <taxon>metagenomes</taxon>
        <taxon>ecological metagenomes</taxon>
    </lineage>
</organism>